<dbReference type="UniPathway" id="UPA00109">
    <property type="reaction ID" value="UER00186"/>
</dbReference>
<evidence type="ECO:0000256" key="5">
    <source>
        <dbReference type="ARBA" id="ARBA00022723"/>
    </source>
</evidence>
<evidence type="ECO:0000256" key="8">
    <source>
        <dbReference type="ARBA" id="ARBA00023235"/>
    </source>
</evidence>
<dbReference type="InterPro" id="IPR017850">
    <property type="entry name" value="Alkaline_phosphatase_core_sf"/>
</dbReference>
<protein>
    <recommendedName>
        <fullName evidence="9 10">2,3-bisphosphoglycerate-independent phosphoglycerate mutase</fullName>
        <shortName evidence="9">BPG-independent PGAM</shortName>
        <shortName evidence="9">Phosphoglyceromutase</shortName>
        <shortName evidence="9">iPGM</shortName>
        <ecNumber evidence="9 10">5.4.2.12</ecNumber>
    </recommendedName>
</protein>
<comment type="cofactor">
    <cofactor evidence="9">
        <name>Mn(2+)</name>
        <dbReference type="ChEBI" id="CHEBI:29035"/>
    </cofactor>
    <text evidence="9">Binds 2 manganese ions per subunit.</text>
</comment>
<keyword evidence="6 9" id="KW-0324">Glycolysis</keyword>
<evidence type="ECO:0000256" key="2">
    <source>
        <dbReference type="ARBA" id="ARBA00002315"/>
    </source>
</evidence>
<dbReference type="GO" id="GO:0006096">
    <property type="term" value="P:glycolytic process"/>
    <property type="evidence" value="ECO:0007669"/>
    <property type="project" value="UniProtKB-UniRule"/>
</dbReference>
<comment type="similarity">
    <text evidence="4 9">Belongs to the BPG-independent phosphoglycerate mutase family.</text>
</comment>
<feature type="binding site" evidence="9 12">
    <location>
        <position position="332"/>
    </location>
    <ligand>
        <name>substrate</name>
    </ligand>
</feature>
<keyword evidence="17" id="KW-1185">Reference proteome</keyword>
<evidence type="ECO:0000256" key="11">
    <source>
        <dbReference type="PIRSR" id="PIRSR001492-1"/>
    </source>
</evidence>
<feature type="binding site" evidence="9 12">
    <location>
        <position position="189"/>
    </location>
    <ligand>
        <name>substrate</name>
    </ligand>
</feature>
<feature type="binding site" evidence="9 12">
    <location>
        <position position="183"/>
    </location>
    <ligand>
        <name>substrate</name>
    </ligand>
</feature>
<dbReference type="EC" id="5.4.2.12" evidence="9 10"/>
<feature type="binding site" evidence="9 12">
    <location>
        <begin position="152"/>
        <end position="153"/>
    </location>
    <ligand>
        <name>substrate</name>
    </ligand>
</feature>
<dbReference type="NCBIfam" id="TIGR01307">
    <property type="entry name" value="pgm_bpd_ind"/>
    <property type="match status" value="1"/>
</dbReference>
<dbReference type="EMBL" id="AP019735">
    <property type="protein sequence ID" value="BBL04888.1"/>
    <property type="molecule type" value="Genomic_DNA"/>
</dbReference>
<dbReference type="InterPro" id="IPR011258">
    <property type="entry name" value="BPG-indep_PGM_N"/>
</dbReference>
<dbReference type="AlphaFoldDB" id="A0A4Y1WXQ1"/>
<sequence>MKQKVLLMILDGWGIGNRSKGDVISTVHPAYISAMTEKYPHAQLHTDGENVGLPDGQMGNSEVGHLNIGAGRVVYQDLVKINRACKDGSIMENAEVKAAFEYAKAKGVNVHFMGLVSDGGVHSSIDHLYKLCDIAKTYGIEHTYVHCFMDGRDTDPHSGKGFIEALERHTAQSTGVVASIIGRYYAMDRDKRWERVKVAYDQLVNGVGEPATDMVAAMQKSYDADVTDEFVKPIVRVDAEGKAVGTIRPGDMVIFFNYRNDRAKELTVVLTQEDMPAEGMHTLPLYYCCMTPYDAKFQGLHILFDKENVQNTIGEYVSSLGLSQLRIAETEKYAHVTFFLNGGREEKFAGEDRILVASPKVATYDLQPEMSAYEVKDKLVEALDSQKYDFICLNFANGDMVGHTGVYDAIVKAVKAVDECVGEVVEAAKRNGYEVVQIADHGNADNAINADGTPNTAHSLNPVPIVVVSDRVKTVHDGVLADVAPTVLKLMGLEQPAEMTGKVLVELK</sequence>
<comment type="subunit">
    <text evidence="9">Monomer.</text>
</comment>
<dbReference type="Gene3D" id="3.40.720.10">
    <property type="entry name" value="Alkaline Phosphatase, subunit A"/>
    <property type="match status" value="1"/>
</dbReference>
<dbReference type="GO" id="GO:0005829">
    <property type="term" value="C:cytosol"/>
    <property type="evidence" value="ECO:0007669"/>
    <property type="project" value="TreeGrafter"/>
</dbReference>
<evidence type="ECO:0000259" key="15">
    <source>
        <dbReference type="Pfam" id="PF06415"/>
    </source>
</evidence>
<proteinExistence type="inferred from homology"/>
<feature type="binding site" evidence="9 13">
    <location>
        <position position="458"/>
    </location>
    <ligand>
        <name>Mn(2+)</name>
        <dbReference type="ChEBI" id="CHEBI:29035"/>
        <label>1</label>
    </ligand>
</feature>
<dbReference type="SUPFAM" id="SSF53649">
    <property type="entry name" value="Alkaline phosphatase-like"/>
    <property type="match status" value="1"/>
</dbReference>
<feature type="active site" description="Phosphoserine intermediate" evidence="9 11">
    <location>
        <position position="61"/>
    </location>
</feature>
<dbReference type="FunFam" id="3.40.1450.10:FF:000002">
    <property type="entry name" value="2,3-bisphosphoglycerate-independent phosphoglycerate mutase"/>
    <property type="match status" value="1"/>
</dbReference>
<dbReference type="RefSeq" id="WP_026074753.1">
    <property type="nucleotide sequence ID" value="NZ_AP019735.1"/>
</dbReference>
<feature type="binding site" evidence="9 13">
    <location>
        <position position="399"/>
    </location>
    <ligand>
        <name>Mn(2+)</name>
        <dbReference type="ChEBI" id="CHEBI:29035"/>
        <label>1</label>
    </ligand>
</feature>
<feature type="binding site" evidence="9 12">
    <location>
        <position position="122"/>
    </location>
    <ligand>
        <name>substrate</name>
    </ligand>
</feature>
<feature type="domain" description="BPG-independent PGAM N-terminal" evidence="15">
    <location>
        <begin position="81"/>
        <end position="294"/>
    </location>
</feature>
<dbReference type="InterPro" id="IPR036646">
    <property type="entry name" value="PGAM_B_sf"/>
</dbReference>
<dbReference type="InterPro" id="IPR005995">
    <property type="entry name" value="Pgm_bpd_ind"/>
</dbReference>
<dbReference type="KEGG" id="acou:A5CBH24_22010"/>
<keyword evidence="7 9" id="KW-0464">Manganese</keyword>
<keyword evidence="8 9" id="KW-0413">Isomerase</keyword>
<evidence type="ECO:0000256" key="13">
    <source>
        <dbReference type="PIRSR" id="PIRSR001492-3"/>
    </source>
</evidence>
<evidence type="ECO:0000256" key="12">
    <source>
        <dbReference type="PIRSR" id="PIRSR001492-2"/>
    </source>
</evidence>
<comment type="function">
    <text evidence="2 9">Catalyzes the interconversion of 2-phosphoglycerate and 3-phosphoglycerate.</text>
</comment>
<dbReference type="GO" id="GO:0030145">
    <property type="term" value="F:manganese ion binding"/>
    <property type="evidence" value="ECO:0007669"/>
    <property type="project" value="UniProtKB-UniRule"/>
</dbReference>
<dbReference type="PANTHER" id="PTHR31637">
    <property type="entry name" value="2,3-BISPHOSPHOGLYCERATE-INDEPENDENT PHOSPHOGLYCERATE MUTASE"/>
    <property type="match status" value="1"/>
</dbReference>
<dbReference type="SUPFAM" id="SSF64158">
    <property type="entry name" value="2,3-Bisphosphoglycerate-independent phosphoglycerate mutase, substrate-binding domain"/>
    <property type="match status" value="1"/>
</dbReference>
<evidence type="ECO:0000313" key="17">
    <source>
        <dbReference type="Proteomes" id="UP000318946"/>
    </source>
</evidence>
<dbReference type="GO" id="GO:0004619">
    <property type="term" value="F:phosphoglycerate mutase activity"/>
    <property type="evidence" value="ECO:0007669"/>
    <property type="project" value="UniProtKB-UniRule"/>
</dbReference>
<feature type="binding site" evidence="9 13">
    <location>
        <position position="11"/>
    </location>
    <ligand>
        <name>Mn(2+)</name>
        <dbReference type="ChEBI" id="CHEBI:29035"/>
        <label>2</label>
    </ligand>
</feature>
<accession>A0A4Y1WXQ1</accession>
<feature type="binding site" evidence="9 12">
    <location>
        <begin position="259"/>
        <end position="262"/>
    </location>
    <ligand>
        <name>substrate</name>
    </ligand>
</feature>
<dbReference type="Gene3D" id="3.40.1450.10">
    <property type="entry name" value="BPG-independent phosphoglycerate mutase, domain B"/>
    <property type="match status" value="1"/>
</dbReference>
<name>A0A4Y1WXQ1_9BACT</name>
<dbReference type="Proteomes" id="UP000318946">
    <property type="component" value="Chromosome"/>
</dbReference>
<dbReference type="GeneID" id="78342915"/>
<feature type="binding site" evidence="9 13">
    <location>
        <position position="440"/>
    </location>
    <ligand>
        <name>Mn(2+)</name>
        <dbReference type="ChEBI" id="CHEBI:29035"/>
        <label>2</label>
    </ligand>
</feature>
<evidence type="ECO:0000313" key="16">
    <source>
        <dbReference type="EMBL" id="BBL04888.1"/>
    </source>
</evidence>
<evidence type="ECO:0000256" key="4">
    <source>
        <dbReference type="ARBA" id="ARBA00008819"/>
    </source>
</evidence>
<evidence type="ECO:0000256" key="6">
    <source>
        <dbReference type="ARBA" id="ARBA00023152"/>
    </source>
</evidence>
<gene>
    <name evidence="9 16" type="primary">gpmI</name>
    <name evidence="16" type="ORF">A5CBH24_22010</name>
</gene>
<comment type="catalytic activity">
    <reaction evidence="1 9">
        <text>(2R)-2-phosphoglycerate = (2R)-3-phosphoglycerate</text>
        <dbReference type="Rhea" id="RHEA:15901"/>
        <dbReference type="ChEBI" id="CHEBI:58272"/>
        <dbReference type="ChEBI" id="CHEBI:58289"/>
        <dbReference type="EC" id="5.4.2.12"/>
    </reaction>
</comment>
<dbReference type="PANTHER" id="PTHR31637:SF0">
    <property type="entry name" value="2,3-BISPHOSPHOGLYCERATE-INDEPENDENT PHOSPHOGLYCERATE MUTASE"/>
    <property type="match status" value="1"/>
</dbReference>
<feature type="binding site" evidence="9 13">
    <location>
        <position position="403"/>
    </location>
    <ligand>
        <name>Mn(2+)</name>
        <dbReference type="ChEBI" id="CHEBI:29035"/>
        <label>1</label>
    </ligand>
</feature>
<feature type="binding site" evidence="9 13">
    <location>
        <position position="441"/>
    </location>
    <ligand>
        <name>Mn(2+)</name>
        <dbReference type="ChEBI" id="CHEBI:29035"/>
        <label>2</label>
    </ligand>
</feature>
<evidence type="ECO:0000256" key="1">
    <source>
        <dbReference type="ARBA" id="ARBA00000370"/>
    </source>
</evidence>
<evidence type="ECO:0000256" key="3">
    <source>
        <dbReference type="ARBA" id="ARBA00004798"/>
    </source>
</evidence>
<dbReference type="Pfam" id="PF06415">
    <property type="entry name" value="iPGM_N"/>
    <property type="match status" value="1"/>
</dbReference>
<evidence type="ECO:0000256" key="9">
    <source>
        <dbReference type="HAMAP-Rule" id="MF_01038"/>
    </source>
</evidence>
<dbReference type="GO" id="GO:0006007">
    <property type="term" value="P:glucose catabolic process"/>
    <property type="evidence" value="ECO:0007669"/>
    <property type="project" value="InterPro"/>
</dbReference>
<feature type="domain" description="Metalloenzyme" evidence="14">
    <location>
        <begin position="3"/>
        <end position="494"/>
    </location>
</feature>
<evidence type="ECO:0000256" key="10">
    <source>
        <dbReference type="NCBIfam" id="TIGR01307"/>
    </source>
</evidence>
<feature type="binding site" evidence="9 13">
    <location>
        <position position="61"/>
    </location>
    <ligand>
        <name>Mn(2+)</name>
        <dbReference type="ChEBI" id="CHEBI:29035"/>
        <label>2</label>
    </ligand>
</feature>
<dbReference type="PIRSF" id="PIRSF001492">
    <property type="entry name" value="IPGAM"/>
    <property type="match status" value="1"/>
</dbReference>
<comment type="pathway">
    <text evidence="3 9">Carbohydrate degradation; glycolysis; pyruvate from D-glyceraldehyde 3-phosphate: step 3/5.</text>
</comment>
<dbReference type="InterPro" id="IPR006124">
    <property type="entry name" value="Metalloenzyme"/>
</dbReference>
<evidence type="ECO:0000259" key="14">
    <source>
        <dbReference type="Pfam" id="PF01676"/>
    </source>
</evidence>
<reference evidence="17" key="1">
    <citation type="submission" date="2019-06" db="EMBL/GenBank/DDBJ databases">
        <title>Alistipes onderdonkii subsp. vulgaris subsp. nov., Alistipes dispar sp. nov. and Alistipes communis sp. nov., isolated from human faeces, and creation of Alistipes onderdonkii subsp. onderdonkii subsp. nov.</title>
        <authorList>
            <person name="Sakamoto M."/>
            <person name="Ikeyama N."/>
            <person name="Ogata Y."/>
            <person name="Suda W."/>
            <person name="Iino T."/>
            <person name="Hattori M."/>
            <person name="Ohkuma M."/>
        </authorList>
    </citation>
    <scope>NUCLEOTIDE SEQUENCE [LARGE SCALE GENOMIC DNA]</scope>
    <source>
        <strain evidence="17">5CBH24</strain>
    </source>
</reference>
<dbReference type="FunFam" id="3.40.720.10:FF:000001">
    <property type="entry name" value="2,3-bisphosphoglycerate-independent phosphoglycerate mutase"/>
    <property type="match status" value="1"/>
</dbReference>
<dbReference type="CDD" id="cd16010">
    <property type="entry name" value="iPGM"/>
    <property type="match status" value="1"/>
</dbReference>
<dbReference type="Pfam" id="PF01676">
    <property type="entry name" value="Metalloenzyme"/>
    <property type="match status" value="1"/>
</dbReference>
<evidence type="ECO:0000256" key="7">
    <source>
        <dbReference type="ARBA" id="ARBA00023211"/>
    </source>
</evidence>
<dbReference type="HAMAP" id="MF_01038">
    <property type="entry name" value="GpmI"/>
    <property type="match status" value="1"/>
</dbReference>
<dbReference type="OrthoDB" id="9800863at2"/>
<organism evidence="16 17">
    <name type="scientific">Alistipes communis</name>
    <dbReference type="NCBI Taxonomy" id="2585118"/>
    <lineage>
        <taxon>Bacteria</taxon>
        <taxon>Pseudomonadati</taxon>
        <taxon>Bacteroidota</taxon>
        <taxon>Bacteroidia</taxon>
        <taxon>Bacteroidales</taxon>
        <taxon>Rikenellaceae</taxon>
        <taxon>Alistipes</taxon>
    </lineage>
</organism>
<keyword evidence="5 9" id="KW-0479">Metal-binding</keyword>